<evidence type="ECO:0000256" key="1">
    <source>
        <dbReference type="SAM" id="MobiDB-lite"/>
    </source>
</evidence>
<dbReference type="EMBL" id="MDYL01000015">
    <property type="protein sequence ID" value="OQD73417.1"/>
    <property type="molecule type" value="Genomic_DNA"/>
</dbReference>
<dbReference type="Proteomes" id="UP000191522">
    <property type="component" value="Unassembled WGS sequence"/>
</dbReference>
<proteinExistence type="predicted"/>
<dbReference type="AlphaFoldDB" id="A0A1V6P9D1"/>
<dbReference type="PANTHER" id="PTHR42080">
    <property type="entry name" value="SRR1 DOMAIN-CONTAINING PROTEIN"/>
    <property type="match status" value="1"/>
</dbReference>
<protein>
    <recommendedName>
        <fullName evidence="2">SRR1-like domain-containing protein</fullName>
    </recommendedName>
</protein>
<sequence>MPHTSRPKRASIPTQKRLQVTDDDGWTHVTSSSNVRRVMRARVPNANQENDTPIQEPILRPAEAPSRLTLSELQTQYATHRARWTESSTWETLTRHLEQIRRKRADKILGPIDAIICIGLGSASGFLRDGWVDRRSVSMYQLAALECIKEQLSQSGDTVPLSVPIYAQDPVFNTLDIALLESLAS</sequence>
<dbReference type="STRING" id="69771.A0A1V6P9D1"/>
<dbReference type="Pfam" id="PF07985">
    <property type="entry name" value="SRR1"/>
    <property type="match status" value="1"/>
</dbReference>
<feature type="domain" description="SRR1-like" evidence="2">
    <location>
        <begin position="106"/>
        <end position="183"/>
    </location>
</feature>
<evidence type="ECO:0000259" key="2">
    <source>
        <dbReference type="Pfam" id="PF07985"/>
    </source>
</evidence>
<reference evidence="4" key="1">
    <citation type="journal article" date="2017" name="Nat. Microbiol.">
        <title>Global analysis of biosynthetic gene clusters reveals vast potential of secondary metabolite production in Penicillium species.</title>
        <authorList>
            <person name="Nielsen J.C."/>
            <person name="Grijseels S."/>
            <person name="Prigent S."/>
            <person name="Ji B."/>
            <person name="Dainat J."/>
            <person name="Nielsen K.F."/>
            <person name="Frisvad J.C."/>
            <person name="Workman M."/>
            <person name="Nielsen J."/>
        </authorList>
    </citation>
    <scope>NUCLEOTIDE SEQUENCE [LARGE SCALE GENOMIC DNA]</scope>
    <source>
        <strain evidence="4">IBT 11843</strain>
    </source>
</reference>
<dbReference type="InterPro" id="IPR012942">
    <property type="entry name" value="SRR1-like"/>
</dbReference>
<evidence type="ECO:0000313" key="4">
    <source>
        <dbReference type="Proteomes" id="UP000191522"/>
    </source>
</evidence>
<accession>A0A1V6P9D1</accession>
<comment type="caution">
    <text evidence="3">The sequence shown here is derived from an EMBL/GenBank/DDBJ whole genome shotgun (WGS) entry which is preliminary data.</text>
</comment>
<dbReference type="OrthoDB" id="5318346at2759"/>
<gene>
    <name evidence="3" type="ORF">PENDEC_c015G06327</name>
</gene>
<feature type="region of interest" description="Disordered" evidence="1">
    <location>
        <begin position="1"/>
        <end position="26"/>
    </location>
</feature>
<dbReference type="PANTHER" id="PTHR42080:SF1">
    <property type="entry name" value="SRR1-LIKE DOMAIN-CONTAINING PROTEIN"/>
    <property type="match status" value="1"/>
</dbReference>
<evidence type="ECO:0000313" key="3">
    <source>
        <dbReference type="EMBL" id="OQD73417.1"/>
    </source>
</evidence>
<keyword evidence="4" id="KW-1185">Reference proteome</keyword>
<name>A0A1V6P9D1_PENDC</name>
<dbReference type="OMA" id="WTESSTW"/>
<organism evidence="3 4">
    <name type="scientific">Penicillium decumbens</name>
    <dbReference type="NCBI Taxonomy" id="69771"/>
    <lineage>
        <taxon>Eukaryota</taxon>
        <taxon>Fungi</taxon>
        <taxon>Dikarya</taxon>
        <taxon>Ascomycota</taxon>
        <taxon>Pezizomycotina</taxon>
        <taxon>Eurotiomycetes</taxon>
        <taxon>Eurotiomycetidae</taxon>
        <taxon>Eurotiales</taxon>
        <taxon>Aspergillaceae</taxon>
        <taxon>Penicillium</taxon>
    </lineage>
</organism>